<dbReference type="Pfam" id="PF03572">
    <property type="entry name" value="Peptidase_S41"/>
    <property type="match status" value="1"/>
</dbReference>
<proteinExistence type="predicted"/>
<feature type="domain" description="Tail specific protease" evidence="2">
    <location>
        <begin position="153"/>
        <end position="304"/>
    </location>
</feature>
<dbReference type="InterPro" id="IPR029045">
    <property type="entry name" value="ClpP/crotonase-like_dom_sf"/>
</dbReference>
<dbReference type="EMBL" id="BNAL01000065">
    <property type="protein sequence ID" value="GHG12718.1"/>
    <property type="molecule type" value="Genomic_DNA"/>
</dbReference>
<evidence type="ECO:0000313" key="3">
    <source>
        <dbReference type="EMBL" id="GHG12718.1"/>
    </source>
</evidence>
<evidence type="ECO:0000256" key="1">
    <source>
        <dbReference type="SAM" id="Phobius"/>
    </source>
</evidence>
<accession>A0ABQ3KCQ4</accession>
<dbReference type="InterPro" id="IPR005151">
    <property type="entry name" value="Tail-specific_protease"/>
</dbReference>
<keyword evidence="1" id="KW-0472">Membrane</keyword>
<feature type="transmembrane region" description="Helical" evidence="1">
    <location>
        <begin position="20"/>
        <end position="39"/>
    </location>
</feature>
<evidence type="ECO:0000313" key="4">
    <source>
        <dbReference type="Proteomes" id="UP000632154"/>
    </source>
</evidence>
<protein>
    <submittedName>
        <fullName evidence="3">Peptidase S41</fullName>
    </submittedName>
</protein>
<dbReference type="SUPFAM" id="SSF52096">
    <property type="entry name" value="ClpP/crotonase"/>
    <property type="match status" value="1"/>
</dbReference>
<gene>
    <name evidence="3" type="ORF">GCM10017783_25890</name>
</gene>
<name>A0ABQ3KCQ4_9DEIO</name>
<comment type="caution">
    <text evidence="3">The sequence shown here is derived from an EMBL/GenBank/DDBJ whole genome shotgun (WGS) entry which is preliminary data.</text>
</comment>
<reference evidence="4" key="1">
    <citation type="journal article" date="2019" name="Int. J. Syst. Evol. Microbiol.">
        <title>The Global Catalogue of Microorganisms (GCM) 10K type strain sequencing project: providing services to taxonomists for standard genome sequencing and annotation.</title>
        <authorList>
            <consortium name="The Broad Institute Genomics Platform"/>
            <consortium name="The Broad Institute Genome Sequencing Center for Infectious Disease"/>
            <person name="Wu L."/>
            <person name="Ma J."/>
        </authorList>
    </citation>
    <scope>NUCLEOTIDE SEQUENCE [LARGE SCALE GENOMIC DNA]</scope>
    <source>
        <strain evidence="4">CGMCC 1.18439</strain>
    </source>
</reference>
<keyword evidence="1" id="KW-0812">Transmembrane</keyword>
<sequence>MQQVSRGGRRGGVPAIVKGIMALLLIGLLAGLALLWQYGPRFGIYLLPPTPAVYADTALSMMDNGYYATGEKWREARAAAVAATREAANYAATFPALREALAVAGGPHSKLLDEGESLAERMGPPQLPSLETSDGITTVTVPAVGADEAQALQAYADTLAQGLVSAGAATGCGWIVDLRGNTGGNMEPMLAGLSPLLGRGRVGGFVDNQGQVTELALQDGAVQVGGSSTFGTPYYQPLKGPVAVLQDGRTASSGEVVLLAFYGRPDTRTFGAPSAGLSSANQVRKLYGGTEMLLTVALDTDAAGNVYGGVLEPQQPTDPGAAPEAARAWLAEQCQST</sequence>
<organism evidence="3 4">
    <name type="scientific">Deinococcus piscis</name>
    <dbReference type="NCBI Taxonomy" id="394230"/>
    <lineage>
        <taxon>Bacteria</taxon>
        <taxon>Thermotogati</taxon>
        <taxon>Deinococcota</taxon>
        <taxon>Deinococci</taxon>
        <taxon>Deinococcales</taxon>
        <taxon>Deinococcaceae</taxon>
        <taxon>Deinococcus</taxon>
    </lineage>
</organism>
<evidence type="ECO:0000259" key="2">
    <source>
        <dbReference type="Pfam" id="PF03572"/>
    </source>
</evidence>
<keyword evidence="4" id="KW-1185">Reference proteome</keyword>
<keyword evidence="1" id="KW-1133">Transmembrane helix</keyword>
<dbReference type="Gene3D" id="3.90.226.10">
    <property type="entry name" value="2-enoyl-CoA Hydratase, Chain A, domain 1"/>
    <property type="match status" value="1"/>
</dbReference>
<dbReference type="RefSeq" id="WP_189644168.1">
    <property type="nucleotide sequence ID" value="NZ_BNAL01000065.1"/>
</dbReference>
<dbReference type="Proteomes" id="UP000632154">
    <property type="component" value="Unassembled WGS sequence"/>
</dbReference>